<dbReference type="GeneID" id="9222851"/>
<dbReference type="OMA" id="KHECVAS"/>
<protein>
    <submittedName>
        <fullName evidence="10">NADH-cytochrome b-5 reductase</fullName>
    </submittedName>
</protein>
<dbReference type="InterPro" id="IPR001834">
    <property type="entry name" value="CBR-like"/>
</dbReference>
<dbReference type="PANTHER" id="PTHR19370">
    <property type="entry name" value="NADH-CYTOCHROME B5 REDUCTASE"/>
    <property type="match status" value="1"/>
</dbReference>
<keyword evidence="6" id="KW-0560">Oxidoreductase</keyword>
<feature type="binding site" evidence="8">
    <location>
        <position position="157"/>
    </location>
    <ligand>
        <name>FAD</name>
        <dbReference type="ChEBI" id="CHEBI:57692"/>
    </ligand>
</feature>
<dbReference type="CDD" id="cd06183">
    <property type="entry name" value="cyt_b5_reduct_like"/>
    <property type="match status" value="1"/>
</dbReference>
<dbReference type="PANTHER" id="PTHR19370:SF101">
    <property type="entry name" value="NADH-CYTOCHROME B5 REDUCTASE"/>
    <property type="match status" value="1"/>
</dbReference>
<dbReference type="Pfam" id="PF00970">
    <property type="entry name" value="FAD_binding_6"/>
    <property type="match status" value="1"/>
</dbReference>
<dbReference type="PRINTS" id="PR00406">
    <property type="entry name" value="CYTB5RDTASE"/>
</dbReference>
<dbReference type="GO" id="GO:0016020">
    <property type="term" value="C:membrane"/>
    <property type="evidence" value="ECO:0007669"/>
    <property type="project" value="UniProtKB-SubCell"/>
</dbReference>
<keyword evidence="5 8" id="KW-0274">FAD</keyword>
<feature type="binding site" evidence="8">
    <location>
        <position position="199"/>
    </location>
    <ligand>
        <name>FAD</name>
        <dbReference type="ChEBI" id="CHEBI:57692"/>
    </ligand>
</feature>
<evidence type="ECO:0000256" key="5">
    <source>
        <dbReference type="ARBA" id="ARBA00022827"/>
    </source>
</evidence>
<dbReference type="STRING" id="554155.C5FGF1"/>
<dbReference type="GO" id="GO:0006696">
    <property type="term" value="P:ergosterol biosynthetic process"/>
    <property type="evidence" value="ECO:0007669"/>
    <property type="project" value="TreeGrafter"/>
</dbReference>
<dbReference type="InterPro" id="IPR001433">
    <property type="entry name" value="OxRdtase_FAD/NAD-bd"/>
</dbReference>
<dbReference type="Proteomes" id="UP000002035">
    <property type="component" value="Unassembled WGS sequence"/>
</dbReference>
<dbReference type="InterPro" id="IPR008333">
    <property type="entry name" value="Cbr1-like_FAD-bd_dom"/>
</dbReference>
<sequence>MTFRGWPVGRVLAGLTAAGFTTLIITRNLQTSSRMSLNASQQPAASTAFWRAGPSLLRLRLHSSEQVSPTTKRLRFELPTPDTISGPGLCCESVLLEVSYHLPKLVRYMSNTIADSCSCRPGRRMAKGQPLPHLKAVYPDEPGYLDLTVKQYSGGKMSTHLHSLSPGDTILFAAVIPTYRWTPNKHENITLIAGCAGITPLYQLAQGILNNPDDTKTKINLIYGVNEDSEILFRDQFDQWRHQFPDRFKPPLSLATQSPGPLIKKAGSMLTCLGNRRGGILQQIGFTKCQVFQF</sequence>
<evidence type="ECO:0000256" key="3">
    <source>
        <dbReference type="ARBA" id="ARBA00006105"/>
    </source>
</evidence>
<comment type="cofactor">
    <cofactor evidence="1 8">
        <name>FAD</name>
        <dbReference type="ChEBI" id="CHEBI:57692"/>
    </cofactor>
</comment>
<dbReference type="HOGENOM" id="CLU_003827_9_1_1"/>
<comment type="similarity">
    <text evidence="3">Belongs to the flavoprotein pyridine nucleotide cytochrome reductase family.</text>
</comment>
<keyword evidence="4 8" id="KW-0285">Flavoprotein</keyword>
<evidence type="ECO:0000259" key="9">
    <source>
        <dbReference type="PROSITE" id="PS51384"/>
    </source>
</evidence>
<proteinExistence type="inferred from homology"/>
<dbReference type="PROSITE" id="PS51384">
    <property type="entry name" value="FAD_FR"/>
    <property type="match status" value="1"/>
</dbReference>
<feature type="binding site" evidence="8">
    <location>
        <position position="158"/>
    </location>
    <ligand>
        <name>FAD</name>
        <dbReference type="ChEBI" id="CHEBI:57692"/>
    </ligand>
</feature>
<accession>C5FGF1</accession>
<dbReference type="AlphaFoldDB" id="C5FGF1"/>
<dbReference type="EMBL" id="DS995702">
    <property type="protein sequence ID" value="EEQ29836.1"/>
    <property type="molecule type" value="Genomic_DNA"/>
</dbReference>
<evidence type="ECO:0000256" key="7">
    <source>
        <dbReference type="ARBA" id="ARBA00023136"/>
    </source>
</evidence>
<keyword evidence="11" id="KW-1185">Reference proteome</keyword>
<dbReference type="OrthoDB" id="432685at2759"/>
<dbReference type="InterPro" id="IPR039261">
    <property type="entry name" value="FNR_nucleotide-bd"/>
</dbReference>
<dbReference type="SUPFAM" id="SSF63380">
    <property type="entry name" value="Riboflavin synthase domain-like"/>
    <property type="match status" value="1"/>
</dbReference>
<name>C5FGF1_ARTOC</name>
<keyword evidence="7" id="KW-0472">Membrane</keyword>
<evidence type="ECO:0000256" key="4">
    <source>
        <dbReference type="ARBA" id="ARBA00022630"/>
    </source>
</evidence>
<dbReference type="Gene3D" id="3.40.50.80">
    <property type="entry name" value="Nucleotide-binding domain of ferredoxin-NADP reductase (FNR) module"/>
    <property type="match status" value="1"/>
</dbReference>
<evidence type="ECO:0000313" key="11">
    <source>
        <dbReference type="Proteomes" id="UP000002035"/>
    </source>
</evidence>
<evidence type="ECO:0000256" key="1">
    <source>
        <dbReference type="ARBA" id="ARBA00001974"/>
    </source>
</evidence>
<evidence type="ECO:0000256" key="2">
    <source>
        <dbReference type="ARBA" id="ARBA00004370"/>
    </source>
</evidence>
<evidence type="ECO:0000313" key="10">
    <source>
        <dbReference type="EMBL" id="EEQ29836.1"/>
    </source>
</evidence>
<comment type="subcellular location">
    <subcellularLocation>
        <location evidence="2">Membrane</location>
    </subcellularLocation>
</comment>
<dbReference type="InterPro" id="IPR017927">
    <property type="entry name" value="FAD-bd_FR_type"/>
</dbReference>
<dbReference type="GO" id="GO:0004128">
    <property type="term" value="F:cytochrome-b5 reductase activity, acting on NAD(P)H"/>
    <property type="evidence" value="ECO:0007669"/>
    <property type="project" value="TreeGrafter"/>
</dbReference>
<dbReference type="SUPFAM" id="SSF52343">
    <property type="entry name" value="Ferredoxin reductase-like, C-terminal NADP-linked domain"/>
    <property type="match status" value="1"/>
</dbReference>
<feature type="binding site" evidence="8">
    <location>
        <position position="156"/>
    </location>
    <ligand>
        <name>FAD</name>
        <dbReference type="ChEBI" id="CHEBI:57692"/>
    </ligand>
</feature>
<evidence type="ECO:0000256" key="6">
    <source>
        <dbReference type="ARBA" id="ARBA00023002"/>
    </source>
</evidence>
<feature type="binding site" evidence="8">
    <location>
        <position position="150"/>
    </location>
    <ligand>
        <name>FAD</name>
        <dbReference type="ChEBI" id="CHEBI:57692"/>
    </ligand>
</feature>
<dbReference type="RefSeq" id="XP_002849721.1">
    <property type="nucleotide sequence ID" value="XM_002849675.1"/>
</dbReference>
<dbReference type="VEuPathDB" id="FungiDB:MCYG_02655"/>
<reference evidence="11" key="1">
    <citation type="journal article" date="2012" name="MBio">
        <title>Comparative genome analysis of Trichophyton rubrum and related dermatophytes reveals candidate genes involved in infection.</title>
        <authorList>
            <person name="Martinez D.A."/>
            <person name="Oliver B.G."/>
            <person name="Graeser Y."/>
            <person name="Goldberg J.M."/>
            <person name="Li W."/>
            <person name="Martinez-Rossi N.M."/>
            <person name="Monod M."/>
            <person name="Shelest E."/>
            <person name="Barton R.C."/>
            <person name="Birch E."/>
            <person name="Brakhage A.A."/>
            <person name="Chen Z."/>
            <person name="Gurr S.J."/>
            <person name="Heiman D."/>
            <person name="Heitman J."/>
            <person name="Kosti I."/>
            <person name="Rossi A."/>
            <person name="Saif S."/>
            <person name="Samalova M."/>
            <person name="Saunders C.W."/>
            <person name="Shea T."/>
            <person name="Summerbell R.C."/>
            <person name="Xu J."/>
            <person name="Young S."/>
            <person name="Zeng Q."/>
            <person name="Birren B.W."/>
            <person name="Cuomo C.A."/>
            <person name="White T.C."/>
        </authorList>
    </citation>
    <scope>NUCLEOTIDE SEQUENCE [LARGE SCALE GENOMIC DNA]</scope>
    <source>
        <strain evidence="11">ATCC MYA-4605 / CBS 113480</strain>
    </source>
</reference>
<dbReference type="Pfam" id="PF00175">
    <property type="entry name" value="NAD_binding_1"/>
    <property type="match status" value="1"/>
</dbReference>
<feature type="domain" description="FAD-binding FR-type" evidence="9">
    <location>
        <begin position="54"/>
        <end position="184"/>
    </location>
</feature>
<evidence type="ECO:0000256" key="8">
    <source>
        <dbReference type="PIRSR" id="PIRSR601834-1"/>
    </source>
</evidence>
<dbReference type="Gene3D" id="2.40.30.10">
    <property type="entry name" value="Translation factors"/>
    <property type="match status" value="1"/>
</dbReference>
<dbReference type="eggNOG" id="KOG0534">
    <property type="taxonomic scope" value="Eukaryota"/>
</dbReference>
<organism evidence="10 11">
    <name type="scientific">Arthroderma otae (strain ATCC MYA-4605 / CBS 113480)</name>
    <name type="common">Microsporum canis</name>
    <dbReference type="NCBI Taxonomy" id="554155"/>
    <lineage>
        <taxon>Eukaryota</taxon>
        <taxon>Fungi</taxon>
        <taxon>Dikarya</taxon>
        <taxon>Ascomycota</taxon>
        <taxon>Pezizomycotina</taxon>
        <taxon>Eurotiomycetes</taxon>
        <taxon>Eurotiomycetidae</taxon>
        <taxon>Onygenales</taxon>
        <taxon>Arthrodermataceae</taxon>
        <taxon>Microsporum</taxon>
    </lineage>
</organism>
<gene>
    <name evidence="10" type="ORF">MCYG_02655</name>
</gene>
<dbReference type="InterPro" id="IPR017938">
    <property type="entry name" value="Riboflavin_synthase-like_b-brl"/>
</dbReference>